<gene>
    <name evidence="1" type="ORF">ENX68_06670</name>
</gene>
<dbReference type="EMBL" id="DTOZ01000165">
    <property type="protein sequence ID" value="HGE78658.1"/>
    <property type="molecule type" value="Genomic_DNA"/>
</dbReference>
<protein>
    <submittedName>
        <fullName evidence="1">Uncharacterized protein</fullName>
    </submittedName>
</protein>
<dbReference type="AlphaFoldDB" id="A0A7V3VUG4"/>
<name>A0A7V3VUG4_UNCW3</name>
<evidence type="ECO:0000313" key="1">
    <source>
        <dbReference type="EMBL" id="HGE78658.1"/>
    </source>
</evidence>
<comment type="caution">
    <text evidence="1">The sequence shown here is derived from an EMBL/GenBank/DDBJ whole genome shotgun (WGS) entry which is preliminary data.</text>
</comment>
<accession>A0A7V3VUG4</accession>
<reference evidence="1" key="1">
    <citation type="journal article" date="2020" name="mSystems">
        <title>Genome- and Community-Level Interaction Insights into Carbon Utilization and Element Cycling Functions of Hydrothermarchaeota in Hydrothermal Sediment.</title>
        <authorList>
            <person name="Zhou Z."/>
            <person name="Liu Y."/>
            <person name="Xu W."/>
            <person name="Pan J."/>
            <person name="Luo Z.H."/>
            <person name="Li M."/>
        </authorList>
    </citation>
    <scope>NUCLEOTIDE SEQUENCE [LARGE SCALE GENOMIC DNA]</scope>
    <source>
        <strain evidence="1">SpSt-961</strain>
    </source>
</reference>
<organism evidence="1">
    <name type="scientific">candidate division WOR-3 bacterium</name>
    <dbReference type="NCBI Taxonomy" id="2052148"/>
    <lineage>
        <taxon>Bacteria</taxon>
        <taxon>Bacteria division WOR-3</taxon>
    </lineage>
</organism>
<sequence>MATLLERPCFNISFFRLDICYPYPQPDPYAWFPGGALGDFGILDQKLKLGIGTSLYEANDYAAPHSFTIGGFFPIHLHFAPYIQPYGSYFSRFAYLLLLTVSFSNWGEAYNPYETEYYRYRYFNLGASFSPGPLVGLKLGYIRGKIEEIQNHQEFNISAFWCGIEAKLGGWFSIRPQSMPDRPSEMRVIEVNKFIINLKKEIMYEYSDDMRFTVILERLNVFHQIILKKMKLREKIIKMSTNMGCLLGGGISYLIFLDRGCTQEGCVGLAALVGIPLSAACGSCLGYASSYFYSDLPLTKEEIEILNSIIEDYNKLKNNE</sequence>
<proteinExistence type="predicted"/>